<keyword evidence="1" id="KW-0812">Transmembrane</keyword>
<proteinExistence type="predicted"/>
<feature type="transmembrane region" description="Helical" evidence="1">
    <location>
        <begin position="1036"/>
        <end position="1055"/>
    </location>
</feature>
<sequence length="1111" mass="130748">MSRRSLLSFQHLTSKKPGRRARNSCKALSALFDQSERFLDLRTSSSFGDFLIYFIEYIKEDHSMKNYQSYLCYFLQIIFHRYPSFPESILPITTILNDSLDDLLYSTLVTELFDFFLFCVSNNQITIEFFMKMFSNRSFFEGFVKLNLFIPCFKFLFLTEHSISPENLLLSSGIIFENAPIDLFGNVDYESFYSEVLPLICLLLVPENYSEAASFFFSHLFNRLASNYPNFSIYFLEFDGFVTFDILLSTLPPSIKCFNYEQLLNSPNSDLSSAPNLYVLLHLSRIYLAKKDMRLPLFTLVVNSLMEHPECVVRMNETVKFSFWLQHSSNDVSIIQEIELLHFLNSTGNPKYVKDCLPFIFSHFLVERCSDIQPYEICLNIIYFRRFSLQFLASLNFLSVFVIEINKNTFISLLSKESEFSQLIIDIYSLDEAKYFQNTVFHIFVEIFDQANVIPNYYEILSTLLIISPSKFVIQEILNKIRLYPVLEKAFLKSIDVTNIFIKELNGLDWIYSNFYSETPIIFFDLFSAIVSLCQFKEVDEFVANNIRIFEQNRNNKDLIEKLVYGNNKSHFKPIRIPSIFYFIEDNSISDFYNLHLIGKFCFEKIISNTMKQNVMKRYIPDIVKNSISSKRGIPIINYLHQNIQEFIQLPMKDFLPIYQFYQGRSAELDFGEFNNLSFIFKCFQHELDNKLFILRTDDISVYIKKSLLIISVNGIKQRIEYLENDWNYVELRQKGLGLIIKINKKQKLSFDYSHKNSLHNCQIGGFDGDNILYVAKIAVENIYRKLIPGLSNNNNIFFVPYHGIALLFIDNVNYSNFLKGYSQENNEAYLLMLVKFFRLSEEKIPDFFDTFLQIYQTIISKQRSNHFQEIFSKILSNLSKLIDIALSNDILLNMMIEDNFWSFLQLDNLLKLIFYKFKLNIPNQLFLLNKLKIILVDHSELISIVVNLPKKNRSFIKVFLSSFEFVENETDNKNLADVKSKILFQIQQILENKQIISTFDFLTYEFLFSLFLASQNFSLKLKIFTTMATIEKIKPNFIEISFIFSLFIGQLTIYNQTWEITFELYENNHDFMPFLISLTFFGFLLTINSIIYSTYEQNPILFSKKKNSNS</sequence>
<dbReference type="RefSeq" id="XP_068362695.1">
    <property type="nucleotide sequence ID" value="XM_068502023.1"/>
</dbReference>
<comment type="caution">
    <text evidence="2">The sequence shown here is derived from an EMBL/GenBank/DDBJ whole genome shotgun (WGS) entry which is preliminary data.</text>
</comment>
<feature type="transmembrane region" description="Helical" evidence="1">
    <location>
        <begin position="1075"/>
        <end position="1096"/>
    </location>
</feature>
<organism evidence="2 3">
    <name type="scientific">Tritrichomonas foetus</name>
    <dbReference type="NCBI Taxonomy" id="1144522"/>
    <lineage>
        <taxon>Eukaryota</taxon>
        <taxon>Metamonada</taxon>
        <taxon>Parabasalia</taxon>
        <taxon>Tritrichomonadida</taxon>
        <taxon>Tritrichomonadidae</taxon>
        <taxon>Tritrichomonas</taxon>
    </lineage>
</organism>
<dbReference type="EMBL" id="MLAK01000636">
    <property type="protein sequence ID" value="OHT09559.1"/>
    <property type="molecule type" value="Genomic_DNA"/>
</dbReference>
<keyword evidence="1" id="KW-1133">Transmembrane helix</keyword>
<dbReference type="GeneID" id="94836727"/>
<feature type="transmembrane region" description="Helical" evidence="1">
    <location>
        <begin position="996"/>
        <end position="1015"/>
    </location>
</feature>
<gene>
    <name evidence="2" type="ORF">TRFO_21516</name>
</gene>
<accession>A0A1J4KDQ4</accession>
<evidence type="ECO:0000313" key="3">
    <source>
        <dbReference type="Proteomes" id="UP000179807"/>
    </source>
</evidence>
<evidence type="ECO:0000313" key="2">
    <source>
        <dbReference type="EMBL" id="OHT09559.1"/>
    </source>
</evidence>
<reference evidence="2" key="1">
    <citation type="submission" date="2016-10" db="EMBL/GenBank/DDBJ databases">
        <authorList>
            <person name="Benchimol M."/>
            <person name="Almeida L.G."/>
            <person name="Vasconcelos A.T."/>
            <person name="Perreira-Neves A."/>
            <person name="Rosa I.A."/>
            <person name="Tasca T."/>
            <person name="Bogo M.R."/>
            <person name="de Souza W."/>
        </authorList>
    </citation>
    <scope>NUCLEOTIDE SEQUENCE [LARGE SCALE GENOMIC DNA]</scope>
    <source>
        <strain evidence="2">K</strain>
    </source>
</reference>
<name>A0A1J4KDQ4_9EUKA</name>
<dbReference type="AlphaFoldDB" id="A0A1J4KDQ4"/>
<keyword evidence="3" id="KW-1185">Reference proteome</keyword>
<protein>
    <submittedName>
        <fullName evidence="2">Uncharacterized protein</fullName>
    </submittedName>
</protein>
<keyword evidence="1" id="KW-0472">Membrane</keyword>
<dbReference type="VEuPathDB" id="TrichDB:TRFO_21516"/>
<evidence type="ECO:0000256" key="1">
    <source>
        <dbReference type="SAM" id="Phobius"/>
    </source>
</evidence>
<dbReference type="Proteomes" id="UP000179807">
    <property type="component" value="Unassembled WGS sequence"/>
</dbReference>